<proteinExistence type="inferred from homology"/>
<dbReference type="SMART" id="SM00382">
    <property type="entry name" value="AAA"/>
    <property type="match status" value="2"/>
</dbReference>
<evidence type="ECO:0000313" key="21">
    <source>
        <dbReference type="Proteomes" id="UP000594260"/>
    </source>
</evidence>
<evidence type="ECO:0000256" key="10">
    <source>
        <dbReference type="ARBA" id="ARBA00022840"/>
    </source>
</evidence>
<dbReference type="KEGG" id="vde:111249981"/>
<sequence length="1586" mass="178911">MDDFCGSQFWNDSLTWYTNGSTPDVTVCFQNSVLAWIPCVLIWVLSPLEAYYLLTSQRSYTPWTWLNCTKIVTTMLCLLVCVVEFLFTGVQGFINNKILPDVYFYTPFIKSATMFLVMVFTLAEKRKGFQSSGIIFNFWLVAFLCGLLTYRSLFLRNVFGYRFNFQIIDSPVFDDHSHLQDVVFHCYMIYYPLVGLNLVLNFFSDAPPILKRKVILKIERESPEKGASFPSRMLFSWFTSLVLKGFKQPLEVAHLWVLNQQDRSVNVAREFDKNWQKELRSKNFETESTITATFPRSSGSIDSGSNGPFSSNQDGEITFNSAKSRAAYNNADNSRMPNVVNALVRTYWPMLVLGAGMKLIHDIFQFVQPQLLILMIGFIEDPSIELWKGVLFASLMFITASLQSIALSVYFHRVYVVGMRMRTALISAVYRKSLVLSNSARKTTTTGEVINLMSNDAQKFMELMVFVNMIWSAPLQIALAVYFLWQILGLAVLSGLAVMVLMIPINGWLASMQKKLQTDQMKFKDDRIRLMNEIFSGIKVLKLYAWELSFQDLVKSIRCKEIAKLKEMAYLNAGLGFLWTCAPFLVSLASFLTYVLLDKKNVLDPKKAFVSLTLFHILRFPLSMLPLLISMLIQAAVSVKRINNFLNLEELDLYVARSSSRTSPVSISVEKGTFAWSNAECEQPTLHDITLRVGRGKLVAIVGQVGCGKSSLLSAILGDMEKIGGEVEVHGKLAYVAQQTWIQNTTVRENVLFNRPFEAKRYDAVIDACALRTDLQILPGGDETEIGEKGINLSGGQKQRISLARACYSDADVFLFDDPLSAVDSHVGKHIFDKVIGNSGYLAGRTRVLVTHGISFLPHVDHIVVLGDGRIQEEGTYRELLAKKGVFADVLMQFIQAGAGKEDSVDETEVNLMEDTINEVQGAPLTEDEISEENPDCVTGLRKPSRCVSQDKSTSNSRLSFESSGHFSRRVSISQSSNVKAGEQSSEVQQKLIQAEMMETGKVQWSVYLSYFAAMGYIWVFTIVLFNILSNLFALFSNIWLSEWSNDRLLADGTQDIHKRNQRLIVYGLLGLGQGLTILVASLALALGSLNGAEKLHSALLYNVLRSPMSFFDTMPIGRLVNRFSKDIDTVDLAIPQTIRSWIMCFLQVVVTLAIISFNAPIFLAVIVPVGALYYGIQVIYIESSRQLKRLESITRSPIFSHFSETLAGINTIRAYQKENVFVHESNNRVDINNQCYYPSTISNRWLAIRLEFCGNLIVLTAALFTVYYRSYMDGGKVGLMLSYALSVTATLNWMVRMSSEVETSIVSVERIVEYTHSDNEAEWRIEGKKPPFDWPSRGKIDFQKYATRYRNGLELVIKDITAVIEPGEKVGIVGRTGAGKSTLTLALFRLIEPAKGRILIDDLDITQMGLHDLREKLTIIPQDPVLFSGSMRMNLDPFERYSDADIWKALEHSSLKAFVSSLEKGLDHEVAEGGENLSVGQRQLMCLARSLLRKSRILVLDEATAAVDFETDELMQKTIRMEFRECTILTIAHRLNTIMDYDRIMVLDKGYIREFDTPANLLKKKNSIFYSMAKDANLVQTIYNT</sequence>
<dbReference type="InterPro" id="IPR005292">
    <property type="entry name" value="MRP"/>
</dbReference>
<dbReference type="PANTHER" id="PTHR24223:SF443">
    <property type="entry name" value="MULTIDRUG-RESISTANCE LIKE PROTEIN 1, ISOFORM I"/>
    <property type="match status" value="1"/>
</dbReference>
<dbReference type="RefSeq" id="XP_022660242.1">
    <property type="nucleotide sequence ID" value="XM_022804507.1"/>
</dbReference>
<feature type="domain" description="ABC transmembrane type-1" evidence="19">
    <location>
        <begin position="1021"/>
        <end position="1304"/>
    </location>
</feature>
<dbReference type="RefSeq" id="XP_022660239.1">
    <property type="nucleotide sequence ID" value="XM_022804504.1"/>
</dbReference>
<dbReference type="InterPro" id="IPR056227">
    <property type="entry name" value="TMD0_ABC"/>
</dbReference>
<evidence type="ECO:0000256" key="5">
    <source>
        <dbReference type="ARBA" id="ARBA00022475"/>
    </source>
</evidence>
<keyword evidence="8" id="KW-0677">Repeat</keyword>
<dbReference type="InParanoid" id="A0A7M7K4A6"/>
<name>A0A7M7K4A6_VARDE</name>
<dbReference type="GeneID" id="111249981"/>
<feature type="transmembrane region" description="Helical" evidence="17">
    <location>
        <begin position="1016"/>
        <end position="1041"/>
    </location>
</feature>
<keyword evidence="9" id="KW-0547">Nucleotide-binding</keyword>
<dbReference type="GO" id="GO:0005886">
    <property type="term" value="C:plasma membrane"/>
    <property type="evidence" value="ECO:0007669"/>
    <property type="project" value="UniProtKB-SubCell"/>
</dbReference>
<evidence type="ECO:0000259" key="18">
    <source>
        <dbReference type="PROSITE" id="PS50893"/>
    </source>
</evidence>
<evidence type="ECO:0000256" key="6">
    <source>
        <dbReference type="ARBA" id="ARBA00022554"/>
    </source>
</evidence>
<dbReference type="CDD" id="cd18603">
    <property type="entry name" value="ABC_6TM_MRP1_2_3_6_D2_like"/>
    <property type="match status" value="1"/>
</dbReference>
<dbReference type="OrthoDB" id="6412548at2759"/>
<dbReference type="EC" id="7.6.2.3" evidence="14"/>
<feature type="transmembrane region" description="Helical" evidence="17">
    <location>
        <begin position="1253"/>
        <end position="1272"/>
    </location>
</feature>
<dbReference type="EnsemblMetazoa" id="XM_022804511">
    <property type="protein sequence ID" value="XP_022660246"/>
    <property type="gene ID" value="LOC111249981"/>
</dbReference>
<keyword evidence="11" id="KW-1278">Translocase</keyword>
<dbReference type="GO" id="GO:0005774">
    <property type="term" value="C:vacuolar membrane"/>
    <property type="evidence" value="ECO:0007669"/>
    <property type="project" value="UniProtKB-SubCell"/>
</dbReference>
<feature type="domain" description="ABC transmembrane type-1" evidence="19">
    <location>
        <begin position="352"/>
        <end position="634"/>
    </location>
</feature>
<dbReference type="CDD" id="cd03250">
    <property type="entry name" value="ABCC_MRP_domain1"/>
    <property type="match status" value="1"/>
</dbReference>
<dbReference type="GO" id="GO:0015431">
    <property type="term" value="F:ABC-type glutathione S-conjugate transporter activity"/>
    <property type="evidence" value="ECO:0007669"/>
    <property type="project" value="UniProtKB-EC"/>
</dbReference>
<dbReference type="PROSITE" id="PS50929">
    <property type="entry name" value="ABC_TM1F"/>
    <property type="match status" value="2"/>
</dbReference>
<dbReference type="InterPro" id="IPR027417">
    <property type="entry name" value="P-loop_NTPase"/>
</dbReference>
<evidence type="ECO:0000256" key="2">
    <source>
        <dbReference type="ARBA" id="ARBA00004651"/>
    </source>
</evidence>
<dbReference type="FunFam" id="1.20.1560.10:FF:000020">
    <property type="entry name" value="ABC metal ion transporter"/>
    <property type="match status" value="1"/>
</dbReference>
<feature type="transmembrane region" description="Helical" evidence="17">
    <location>
        <begin position="66"/>
        <end position="90"/>
    </location>
</feature>
<dbReference type="OMA" id="CFETGMR"/>
<keyword evidence="21" id="KW-1185">Reference proteome</keyword>
<dbReference type="FunFam" id="3.40.50.300:FF:000074">
    <property type="entry name" value="Multidrug resistance-associated protein 5 isoform 1"/>
    <property type="match status" value="1"/>
</dbReference>
<feature type="transmembrane region" description="Helical" evidence="17">
    <location>
        <begin position="182"/>
        <end position="203"/>
    </location>
</feature>
<feature type="transmembrane region" description="Helical" evidence="17">
    <location>
        <begin position="1162"/>
        <end position="1182"/>
    </location>
</feature>
<dbReference type="Gene3D" id="1.20.1560.10">
    <property type="entry name" value="ABC transporter type 1, transmembrane domain"/>
    <property type="match status" value="2"/>
</dbReference>
<comment type="catalytic activity">
    <reaction evidence="15">
        <text>leukotriene C4(in) + ATP + H2O = leukotriene C4(out) + ADP + phosphate + H(+)</text>
        <dbReference type="Rhea" id="RHEA:38963"/>
        <dbReference type="ChEBI" id="CHEBI:15377"/>
        <dbReference type="ChEBI" id="CHEBI:15378"/>
        <dbReference type="ChEBI" id="CHEBI:30616"/>
        <dbReference type="ChEBI" id="CHEBI:43474"/>
        <dbReference type="ChEBI" id="CHEBI:57973"/>
        <dbReference type="ChEBI" id="CHEBI:456216"/>
    </reaction>
    <physiologicalReaction direction="left-to-right" evidence="15">
        <dbReference type="Rhea" id="RHEA:38964"/>
    </physiologicalReaction>
</comment>
<evidence type="ECO:0000256" key="3">
    <source>
        <dbReference type="ARBA" id="ARBA00009726"/>
    </source>
</evidence>
<evidence type="ECO:0000256" key="8">
    <source>
        <dbReference type="ARBA" id="ARBA00022737"/>
    </source>
</evidence>
<evidence type="ECO:0000256" key="14">
    <source>
        <dbReference type="ARBA" id="ARBA00024220"/>
    </source>
</evidence>
<keyword evidence="6" id="KW-0926">Vacuole</keyword>
<dbReference type="FunFam" id="3.40.50.300:FF:000293">
    <property type="entry name" value="ATP binding cassette subfamily C member 1"/>
    <property type="match status" value="1"/>
</dbReference>
<dbReference type="InterPro" id="IPR011527">
    <property type="entry name" value="ABC1_TM_dom"/>
</dbReference>
<feature type="transmembrane region" description="Helical" evidence="17">
    <location>
        <begin position="1139"/>
        <end position="1156"/>
    </location>
</feature>
<dbReference type="FunCoup" id="A0A7M7K4A6">
    <property type="interactions" value="389"/>
</dbReference>
<dbReference type="GO" id="GO:0000323">
    <property type="term" value="C:lytic vacuole"/>
    <property type="evidence" value="ECO:0007669"/>
    <property type="project" value="UniProtKB-ARBA"/>
</dbReference>
<dbReference type="Pfam" id="PF00005">
    <property type="entry name" value="ABC_tran"/>
    <property type="match status" value="2"/>
</dbReference>
<dbReference type="Pfam" id="PF24357">
    <property type="entry name" value="TMD0_ABC"/>
    <property type="match status" value="1"/>
</dbReference>
<evidence type="ECO:0000256" key="9">
    <source>
        <dbReference type="ARBA" id="ARBA00022741"/>
    </source>
</evidence>
<organism evidence="20 21">
    <name type="scientific">Varroa destructor</name>
    <name type="common">Honeybee mite</name>
    <dbReference type="NCBI Taxonomy" id="109461"/>
    <lineage>
        <taxon>Eukaryota</taxon>
        <taxon>Metazoa</taxon>
        <taxon>Ecdysozoa</taxon>
        <taxon>Arthropoda</taxon>
        <taxon>Chelicerata</taxon>
        <taxon>Arachnida</taxon>
        <taxon>Acari</taxon>
        <taxon>Parasitiformes</taxon>
        <taxon>Mesostigmata</taxon>
        <taxon>Gamasina</taxon>
        <taxon>Dermanyssoidea</taxon>
        <taxon>Varroidae</taxon>
        <taxon>Varroa</taxon>
    </lineage>
</organism>
<dbReference type="InterPro" id="IPR003593">
    <property type="entry name" value="AAA+_ATPase"/>
</dbReference>
<dbReference type="SUPFAM" id="SSF90123">
    <property type="entry name" value="ABC transporter transmembrane region"/>
    <property type="match status" value="2"/>
</dbReference>
<feature type="transmembrane region" description="Helical" evidence="17">
    <location>
        <begin position="102"/>
        <end position="122"/>
    </location>
</feature>
<feature type="transmembrane region" description="Helical" evidence="17">
    <location>
        <begin position="391"/>
        <end position="412"/>
    </location>
</feature>
<evidence type="ECO:0000256" key="4">
    <source>
        <dbReference type="ARBA" id="ARBA00022448"/>
    </source>
</evidence>
<feature type="domain" description="ABC transporter" evidence="18">
    <location>
        <begin position="667"/>
        <end position="893"/>
    </location>
</feature>
<feature type="transmembrane region" description="Helical" evidence="17">
    <location>
        <begin position="463"/>
        <end position="485"/>
    </location>
</feature>
<dbReference type="GO" id="GO:0016887">
    <property type="term" value="F:ATP hydrolysis activity"/>
    <property type="evidence" value="ECO:0007669"/>
    <property type="project" value="InterPro"/>
</dbReference>
<dbReference type="InterPro" id="IPR017871">
    <property type="entry name" value="ABC_transporter-like_CS"/>
</dbReference>
<dbReference type="InterPro" id="IPR050173">
    <property type="entry name" value="ABC_transporter_C-like"/>
</dbReference>
<evidence type="ECO:0000313" key="20">
    <source>
        <dbReference type="EnsemblMetazoa" id="XP_022660241"/>
    </source>
</evidence>
<keyword evidence="7 17" id="KW-0812">Transmembrane</keyword>
<evidence type="ECO:0000256" key="16">
    <source>
        <dbReference type="SAM" id="MobiDB-lite"/>
    </source>
</evidence>
<evidence type="ECO:0000256" key="11">
    <source>
        <dbReference type="ARBA" id="ARBA00022967"/>
    </source>
</evidence>
<feature type="transmembrane region" description="Helical" evidence="17">
    <location>
        <begin position="491"/>
        <end position="509"/>
    </location>
</feature>
<keyword evidence="5" id="KW-1003">Cell membrane</keyword>
<dbReference type="RefSeq" id="XP_022660243.1">
    <property type="nucleotide sequence ID" value="XM_022804508.1"/>
</dbReference>
<dbReference type="RefSeq" id="XP_022660241.1">
    <property type="nucleotide sequence ID" value="XM_022804506.1"/>
</dbReference>
<dbReference type="InterPro" id="IPR003439">
    <property type="entry name" value="ABC_transporter-like_ATP-bd"/>
</dbReference>
<dbReference type="PROSITE" id="PS00211">
    <property type="entry name" value="ABC_TRANSPORTER_1"/>
    <property type="match status" value="1"/>
</dbReference>
<dbReference type="RefSeq" id="XP_022660246.1">
    <property type="nucleotide sequence ID" value="XM_022804511.1"/>
</dbReference>
<feature type="transmembrane region" description="Helical" evidence="17">
    <location>
        <begin position="577"/>
        <end position="597"/>
    </location>
</feature>
<dbReference type="EnsemblMetazoa" id="XM_022804506">
    <property type="protein sequence ID" value="XP_022660241"/>
    <property type="gene ID" value="LOC111249981"/>
</dbReference>
<keyword evidence="10" id="KW-0067">ATP-binding</keyword>
<dbReference type="EnsemblMetazoa" id="XM_022804512">
    <property type="protein sequence ID" value="XP_022660247"/>
    <property type="gene ID" value="LOC111249981"/>
</dbReference>
<feature type="transmembrane region" description="Helical" evidence="17">
    <location>
        <begin position="33"/>
        <end position="54"/>
    </location>
</feature>
<reference evidence="20" key="1">
    <citation type="submission" date="2021-01" db="UniProtKB">
        <authorList>
            <consortium name="EnsemblMetazoa"/>
        </authorList>
    </citation>
    <scope>IDENTIFICATION</scope>
</reference>
<dbReference type="NCBIfam" id="TIGR00957">
    <property type="entry name" value="MRP_assoc_pro"/>
    <property type="match status" value="1"/>
</dbReference>
<dbReference type="Gene3D" id="3.40.50.300">
    <property type="entry name" value="P-loop containing nucleotide triphosphate hydrolases"/>
    <property type="match status" value="2"/>
</dbReference>
<comment type="similarity">
    <text evidence="3">Belongs to the ABC transporter superfamily. ABCC family. Conjugate transporter (TC 3.A.1.208) subfamily.</text>
</comment>
<keyword evidence="4" id="KW-0813">Transport</keyword>
<evidence type="ECO:0000256" key="17">
    <source>
        <dbReference type="SAM" id="Phobius"/>
    </source>
</evidence>
<evidence type="ECO:0000256" key="15">
    <source>
        <dbReference type="ARBA" id="ARBA00047523"/>
    </source>
</evidence>
<feature type="compositionally biased region" description="Polar residues" evidence="16">
    <location>
        <begin position="947"/>
        <end position="961"/>
    </location>
</feature>
<dbReference type="EnsemblMetazoa" id="XM_022804507">
    <property type="protein sequence ID" value="XP_022660242"/>
    <property type="gene ID" value="LOC111249981"/>
</dbReference>
<dbReference type="EnsemblMetazoa" id="XM_022804509">
    <property type="protein sequence ID" value="XP_022660244"/>
    <property type="gene ID" value="LOC111249981"/>
</dbReference>
<dbReference type="RefSeq" id="XP_022660247.1">
    <property type="nucleotide sequence ID" value="XM_022804512.1"/>
</dbReference>
<comment type="subcellular location">
    <subcellularLocation>
        <location evidence="2">Cell membrane</location>
        <topology evidence="2">Multi-pass membrane protein</topology>
    </subcellularLocation>
    <subcellularLocation>
        <location evidence="1">Vacuole membrane</location>
        <topology evidence="1">Multi-pass membrane protein</topology>
    </subcellularLocation>
</comment>
<dbReference type="CDD" id="cd18595">
    <property type="entry name" value="ABC_6TM_MRP1_2_3_6_D1_like"/>
    <property type="match status" value="1"/>
</dbReference>
<feature type="domain" description="ABC transporter" evidence="18">
    <location>
        <begin position="1341"/>
        <end position="1575"/>
    </location>
</feature>
<dbReference type="EnsemblMetazoa" id="XM_022804505">
    <property type="protein sequence ID" value="XP_022660240"/>
    <property type="gene ID" value="LOC111249981"/>
</dbReference>
<keyword evidence="13 17" id="KW-0472">Membrane</keyword>
<feature type="transmembrane region" description="Helical" evidence="17">
    <location>
        <begin position="1064"/>
        <end position="1087"/>
    </location>
</feature>
<protein>
    <recommendedName>
        <fullName evidence="14">ABC-type glutathione-S-conjugate transporter</fullName>
        <ecNumber evidence="14">7.6.2.3</ecNumber>
    </recommendedName>
</protein>
<feature type="region of interest" description="Disordered" evidence="16">
    <location>
        <begin position="942"/>
        <end position="961"/>
    </location>
</feature>
<dbReference type="RefSeq" id="XP_022660240.1">
    <property type="nucleotide sequence ID" value="XM_022804505.1"/>
</dbReference>
<accession>A0A7M7K4A6</accession>
<dbReference type="GO" id="GO:0005524">
    <property type="term" value="F:ATP binding"/>
    <property type="evidence" value="ECO:0007669"/>
    <property type="project" value="UniProtKB-KW"/>
</dbReference>
<dbReference type="EnsemblMetazoa" id="XM_022804508">
    <property type="protein sequence ID" value="XP_022660243"/>
    <property type="gene ID" value="LOC111249981"/>
</dbReference>
<feature type="transmembrane region" description="Helical" evidence="17">
    <location>
        <begin position="134"/>
        <end position="153"/>
    </location>
</feature>
<feature type="transmembrane region" description="Helical" evidence="17">
    <location>
        <begin position="609"/>
        <end position="633"/>
    </location>
</feature>
<dbReference type="PANTHER" id="PTHR24223">
    <property type="entry name" value="ATP-BINDING CASSETTE SUB-FAMILY C"/>
    <property type="match status" value="1"/>
</dbReference>
<dbReference type="FunFam" id="1.20.1560.10:FF:000001">
    <property type="entry name" value="ATP-binding cassette subfamily C member 1"/>
    <property type="match status" value="1"/>
</dbReference>
<evidence type="ECO:0000256" key="12">
    <source>
        <dbReference type="ARBA" id="ARBA00022989"/>
    </source>
</evidence>
<dbReference type="SUPFAM" id="SSF52540">
    <property type="entry name" value="P-loop containing nucleoside triphosphate hydrolases"/>
    <property type="match status" value="2"/>
</dbReference>
<evidence type="ECO:0000259" key="19">
    <source>
        <dbReference type="PROSITE" id="PS50929"/>
    </source>
</evidence>
<dbReference type="Proteomes" id="UP000594260">
    <property type="component" value="Unplaced"/>
</dbReference>
<dbReference type="InterPro" id="IPR036640">
    <property type="entry name" value="ABC1_TM_sf"/>
</dbReference>
<dbReference type="RefSeq" id="XP_022660244.1">
    <property type="nucleotide sequence ID" value="XM_022804509.1"/>
</dbReference>
<evidence type="ECO:0000256" key="7">
    <source>
        <dbReference type="ARBA" id="ARBA00022692"/>
    </source>
</evidence>
<dbReference type="PROSITE" id="PS50893">
    <property type="entry name" value="ABC_TRANSPORTER_2"/>
    <property type="match status" value="2"/>
</dbReference>
<dbReference type="EnsemblMetazoa" id="XM_022804504">
    <property type="protein sequence ID" value="XP_022660239"/>
    <property type="gene ID" value="LOC111249981"/>
</dbReference>
<keyword evidence="12 17" id="KW-1133">Transmembrane helix</keyword>
<dbReference type="CDD" id="cd03244">
    <property type="entry name" value="ABCC_MRP_domain2"/>
    <property type="match status" value="1"/>
</dbReference>
<evidence type="ECO:0000256" key="13">
    <source>
        <dbReference type="ARBA" id="ARBA00023136"/>
    </source>
</evidence>
<evidence type="ECO:0000256" key="1">
    <source>
        <dbReference type="ARBA" id="ARBA00004128"/>
    </source>
</evidence>
<dbReference type="CTD" id="34686"/>
<dbReference type="Pfam" id="PF00664">
    <property type="entry name" value="ABC_membrane"/>
    <property type="match status" value="2"/>
</dbReference>